<comment type="caution">
    <text evidence="4">The sequence shown here is derived from an EMBL/GenBank/DDBJ whole genome shotgun (WGS) entry which is preliminary data.</text>
</comment>
<gene>
    <name evidence="4" type="ORF">FC32_GL001104</name>
</gene>
<dbReference type="PATRIC" id="fig|1423724.4.peg.1147"/>
<name>A0A0R1TR38_9LACO</name>
<dbReference type="OrthoDB" id="2080803at2"/>
<dbReference type="InterPro" id="IPR051012">
    <property type="entry name" value="CellSynth/LPSAsmb/PSIAsmb"/>
</dbReference>
<keyword evidence="5" id="KW-1185">Reference proteome</keyword>
<protein>
    <submittedName>
        <fullName evidence="4">TPR repeat-containing protein</fullName>
    </submittedName>
</protein>
<dbReference type="AlphaFoldDB" id="A0A0R1TR38"/>
<dbReference type="Pfam" id="PF13181">
    <property type="entry name" value="TPR_8"/>
    <property type="match status" value="2"/>
</dbReference>
<accession>A0A0R1TR38</accession>
<dbReference type="RefSeq" id="WP_025087691.1">
    <property type="nucleotide sequence ID" value="NZ_AZFT01000053.1"/>
</dbReference>
<dbReference type="Pfam" id="PF25058">
    <property type="entry name" value="ARM_TT21"/>
    <property type="match status" value="1"/>
</dbReference>
<dbReference type="SMART" id="SM00028">
    <property type="entry name" value="TPR"/>
    <property type="match status" value="6"/>
</dbReference>
<evidence type="ECO:0000313" key="4">
    <source>
        <dbReference type="EMBL" id="KRL83840.1"/>
    </source>
</evidence>
<dbReference type="eggNOG" id="COG0457">
    <property type="taxonomic scope" value="Bacteria"/>
</dbReference>
<dbReference type="InterPro" id="IPR011990">
    <property type="entry name" value="TPR-like_helical_dom_sf"/>
</dbReference>
<dbReference type="PANTHER" id="PTHR45586">
    <property type="entry name" value="TPR REPEAT-CONTAINING PROTEIN PA4667"/>
    <property type="match status" value="1"/>
</dbReference>
<dbReference type="STRING" id="1423724.FC32_GL001104"/>
<sequence>MTYAEKTLDLLATGEFEKAKKDFEQALLHDDDEMIYSLAEELYSLGFSEMAKQAYQTLIKRYPTEDNLKTALAEIEIGEGNDEQALAILSQITEDSNAYLEALMVSADLYQTQGAFDVSEQKLLTAYKLAPDEPVIEFALAELYFNIKEYRKAAKFYLSLIKQGILELSRVNLVARLGVSYAGYGKFETALGYLEQIPEEQLDNDTLFQLAFTQMELADLENAAANFEKLRKKAPDYATLYPYLADIYEKEGQFAQALITAQEGLAVDEFNEYLYQKASALAAKLGKTKEAIDYLKTALELDPSNLTLVLELSNQLIATQAHQENIDLLKEYLSADEIDPQIYWNLGRSYAALDQYDEALKNYQAADPYLNDNTDYLRDSAFFFRNAGQREAAIQNAEKYLKETPTDYEVEDLLDELQY</sequence>
<evidence type="ECO:0000256" key="3">
    <source>
        <dbReference type="PROSITE-ProRule" id="PRU00339"/>
    </source>
</evidence>
<keyword evidence="1" id="KW-0677">Repeat</keyword>
<organism evidence="4 5">
    <name type="scientific">Ligilactobacillus apodemi DSM 16634 = JCM 16172</name>
    <dbReference type="NCBI Taxonomy" id="1423724"/>
    <lineage>
        <taxon>Bacteria</taxon>
        <taxon>Bacillati</taxon>
        <taxon>Bacillota</taxon>
        <taxon>Bacilli</taxon>
        <taxon>Lactobacillales</taxon>
        <taxon>Lactobacillaceae</taxon>
        <taxon>Ligilactobacillus</taxon>
    </lineage>
</organism>
<proteinExistence type="predicted"/>
<evidence type="ECO:0000256" key="2">
    <source>
        <dbReference type="ARBA" id="ARBA00022803"/>
    </source>
</evidence>
<feature type="repeat" description="TPR" evidence="3">
    <location>
        <begin position="340"/>
        <end position="373"/>
    </location>
</feature>
<keyword evidence="2 3" id="KW-0802">TPR repeat</keyword>
<feature type="repeat" description="TPR" evidence="3">
    <location>
        <begin position="272"/>
        <end position="305"/>
    </location>
</feature>
<dbReference type="PROSITE" id="PS50005">
    <property type="entry name" value="TPR"/>
    <property type="match status" value="2"/>
</dbReference>
<dbReference type="PANTHER" id="PTHR45586:SF1">
    <property type="entry name" value="LIPOPOLYSACCHARIDE ASSEMBLY PROTEIN B"/>
    <property type="match status" value="1"/>
</dbReference>
<dbReference type="Proteomes" id="UP000051324">
    <property type="component" value="Unassembled WGS sequence"/>
</dbReference>
<reference evidence="4 5" key="1">
    <citation type="journal article" date="2015" name="Genome Announc.">
        <title>Expanding the biotechnology potential of lactobacilli through comparative genomics of 213 strains and associated genera.</title>
        <authorList>
            <person name="Sun Z."/>
            <person name="Harris H.M."/>
            <person name="McCann A."/>
            <person name="Guo C."/>
            <person name="Argimon S."/>
            <person name="Zhang W."/>
            <person name="Yang X."/>
            <person name="Jeffery I.B."/>
            <person name="Cooney J.C."/>
            <person name="Kagawa T.F."/>
            <person name="Liu W."/>
            <person name="Song Y."/>
            <person name="Salvetti E."/>
            <person name="Wrobel A."/>
            <person name="Rasinkangas P."/>
            <person name="Parkhill J."/>
            <person name="Rea M.C."/>
            <person name="O'Sullivan O."/>
            <person name="Ritari J."/>
            <person name="Douillard F.P."/>
            <person name="Paul Ross R."/>
            <person name="Yang R."/>
            <person name="Briner A.E."/>
            <person name="Felis G.E."/>
            <person name="de Vos W.M."/>
            <person name="Barrangou R."/>
            <person name="Klaenhammer T.R."/>
            <person name="Caufield P.W."/>
            <person name="Cui Y."/>
            <person name="Zhang H."/>
            <person name="O'Toole P.W."/>
        </authorList>
    </citation>
    <scope>NUCLEOTIDE SEQUENCE [LARGE SCALE GENOMIC DNA]</scope>
    <source>
        <strain evidence="4 5">DSM 16634</strain>
    </source>
</reference>
<dbReference type="SUPFAM" id="SSF48452">
    <property type="entry name" value="TPR-like"/>
    <property type="match status" value="2"/>
</dbReference>
<dbReference type="EMBL" id="AZFT01000053">
    <property type="protein sequence ID" value="KRL83840.1"/>
    <property type="molecule type" value="Genomic_DNA"/>
</dbReference>
<evidence type="ECO:0000313" key="5">
    <source>
        <dbReference type="Proteomes" id="UP000051324"/>
    </source>
</evidence>
<dbReference type="InterPro" id="IPR019734">
    <property type="entry name" value="TPR_rpt"/>
</dbReference>
<dbReference type="Gene3D" id="1.25.40.10">
    <property type="entry name" value="Tetratricopeptide repeat domain"/>
    <property type="match status" value="2"/>
</dbReference>
<evidence type="ECO:0000256" key="1">
    <source>
        <dbReference type="ARBA" id="ARBA00022737"/>
    </source>
</evidence>
<dbReference type="Pfam" id="PF13174">
    <property type="entry name" value="TPR_6"/>
    <property type="match status" value="1"/>
</dbReference>